<dbReference type="SUPFAM" id="SSF46689">
    <property type="entry name" value="Homeodomain-like"/>
    <property type="match status" value="1"/>
</dbReference>
<dbReference type="PROSITE" id="PS01124">
    <property type="entry name" value="HTH_ARAC_FAMILY_2"/>
    <property type="match status" value="1"/>
</dbReference>
<evidence type="ECO:0000313" key="4">
    <source>
        <dbReference type="EMBL" id="NSL90740.1"/>
    </source>
</evidence>
<dbReference type="Proteomes" id="UP000281028">
    <property type="component" value="Unassembled WGS sequence"/>
</dbReference>
<protein>
    <submittedName>
        <fullName evidence="4">AraC family transcriptional regulator</fullName>
    </submittedName>
</protein>
<dbReference type="Pfam" id="PF20240">
    <property type="entry name" value="DUF6597"/>
    <property type="match status" value="1"/>
</dbReference>
<dbReference type="InterPro" id="IPR046532">
    <property type="entry name" value="DUF6597"/>
</dbReference>
<dbReference type="OrthoDB" id="323290at2"/>
<keyword evidence="5" id="KW-1185">Reference proteome</keyword>
<dbReference type="Pfam" id="PF12833">
    <property type="entry name" value="HTH_18"/>
    <property type="match status" value="1"/>
</dbReference>
<dbReference type="EMBL" id="RIAR02000001">
    <property type="protein sequence ID" value="NSL90740.1"/>
    <property type="molecule type" value="Genomic_DNA"/>
</dbReference>
<comment type="caution">
    <text evidence="4">The sequence shown here is derived from an EMBL/GenBank/DDBJ whole genome shotgun (WGS) entry which is preliminary data.</text>
</comment>
<dbReference type="GO" id="GO:0043565">
    <property type="term" value="F:sequence-specific DNA binding"/>
    <property type="evidence" value="ECO:0007669"/>
    <property type="project" value="InterPro"/>
</dbReference>
<dbReference type="InterPro" id="IPR018060">
    <property type="entry name" value="HTH_AraC"/>
</dbReference>
<evidence type="ECO:0000256" key="3">
    <source>
        <dbReference type="ARBA" id="ARBA00023163"/>
    </source>
</evidence>
<keyword evidence="1" id="KW-0805">Transcription regulation</keyword>
<accession>A0A433WMU7</accession>
<name>A0A433WMU7_9BACT</name>
<dbReference type="PANTHER" id="PTHR43280:SF28">
    <property type="entry name" value="HTH-TYPE TRANSCRIPTIONAL ACTIVATOR RHAS"/>
    <property type="match status" value="1"/>
</dbReference>
<proteinExistence type="predicted"/>
<dbReference type="InterPro" id="IPR009057">
    <property type="entry name" value="Homeodomain-like_sf"/>
</dbReference>
<evidence type="ECO:0000256" key="1">
    <source>
        <dbReference type="ARBA" id="ARBA00023015"/>
    </source>
</evidence>
<dbReference type="AlphaFoldDB" id="A0A433WMU7"/>
<sequence>MHYFYTMNAIVHIPQNELREAIDCCWYHEAGHMDQAWYSIPYLHQELILNLGDQFSITTASQAFDYGPQGGLSGLYSRPMITSVSGQYKALGIILKPFGLYRLFGVHAPLLHQQLLRLDDILGDKTQQLLLQLEDCAMPIEKIYTLERFILAHARPQPIPEEILEAGHSSSLERGHIRSLQDNHHISPKKYIQTFHNVVGYTPKKYVQLHIVNAAIAQIAATPDKALTEIAYDNGFYDQAHFIRVFRSFAGMTPMAYKKAVVAGKVNDTFPNTIRL</sequence>
<organism evidence="4 5">
    <name type="scientific">Chitinophaga solisilvae</name>
    <dbReference type="NCBI Taxonomy" id="1233460"/>
    <lineage>
        <taxon>Bacteria</taxon>
        <taxon>Pseudomonadati</taxon>
        <taxon>Bacteroidota</taxon>
        <taxon>Chitinophagia</taxon>
        <taxon>Chitinophagales</taxon>
        <taxon>Chitinophagaceae</taxon>
        <taxon>Chitinophaga</taxon>
    </lineage>
</organism>
<dbReference type="Gene3D" id="1.10.10.60">
    <property type="entry name" value="Homeodomain-like"/>
    <property type="match status" value="1"/>
</dbReference>
<dbReference type="InterPro" id="IPR020449">
    <property type="entry name" value="Tscrpt_reg_AraC-type_HTH"/>
</dbReference>
<reference evidence="4" key="1">
    <citation type="submission" date="2020-05" db="EMBL/GenBank/DDBJ databases">
        <title>Chitinophaga laudate sp. nov., isolated from a tropical peat swamp.</title>
        <authorList>
            <person name="Goh C.B.S."/>
            <person name="Lee M.S."/>
            <person name="Parimannan S."/>
            <person name="Pasbakhsh P."/>
            <person name="Yule C.M."/>
            <person name="Rajandas H."/>
            <person name="Loke S."/>
            <person name="Croft L."/>
            <person name="Tan J.B.L."/>
        </authorList>
    </citation>
    <scope>NUCLEOTIDE SEQUENCE</scope>
    <source>
        <strain evidence="4">Mgbs1</strain>
    </source>
</reference>
<evidence type="ECO:0000256" key="2">
    <source>
        <dbReference type="ARBA" id="ARBA00023125"/>
    </source>
</evidence>
<keyword evidence="2" id="KW-0238">DNA-binding</keyword>
<dbReference type="GO" id="GO:0003700">
    <property type="term" value="F:DNA-binding transcription factor activity"/>
    <property type="evidence" value="ECO:0007669"/>
    <property type="project" value="InterPro"/>
</dbReference>
<keyword evidence="3" id="KW-0804">Transcription</keyword>
<dbReference type="SMART" id="SM00342">
    <property type="entry name" value="HTH_ARAC"/>
    <property type="match status" value="1"/>
</dbReference>
<dbReference type="PANTHER" id="PTHR43280">
    <property type="entry name" value="ARAC-FAMILY TRANSCRIPTIONAL REGULATOR"/>
    <property type="match status" value="1"/>
</dbReference>
<evidence type="ECO:0000313" key="5">
    <source>
        <dbReference type="Proteomes" id="UP000281028"/>
    </source>
</evidence>
<gene>
    <name evidence="4" type="ORF">ECE50_028210</name>
</gene>
<dbReference type="PRINTS" id="PR00032">
    <property type="entry name" value="HTHARAC"/>
</dbReference>